<dbReference type="KEGG" id="dvi:6628582"/>
<reference evidence="1" key="2">
    <citation type="journal article" date="2008" name="Bioinformatics">
        <title>Assembly reconciliation.</title>
        <authorList>
            <person name="Zimin A.V."/>
            <person name="Smith D.R."/>
            <person name="Sutton G."/>
            <person name="Yorke J.A."/>
        </authorList>
    </citation>
    <scope>NUCLEOTIDE SEQUENCE</scope>
    <source>
        <strain evidence="1">TSC#15010-1051.87</strain>
    </source>
</reference>
<evidence type="ECO:0000313" key="3">
    <source>
        <dbReference type="EMBL" id="KRF81234.1"/>
    </source>
</evidence>
<name>B4LRZ5_DROVI</name>
<dbReference type="InterPro" id="IPR024460">
    <property type="entry name" value="Protamine-like"/>
</dbReference>
<dbReference type="EMBL" id="CH940649">
    <property type="protein sequence ID" value="KRF81233.1"/>
    <property type="molecule type" value="Genomic_DNA"/>
</dbReference>
<dbReference type="GO" id="GO:0005634">
    <property type="term" value="C:nucleus"/>
    <property type="evidence" value="ECO:0007669"/>
    <property type="project" value="UniProtKB-ARBA"/>
</dbReference>
<reference evidence="1 5" key="1">
    <citation type="journal article" date="2007" name="Nature">
        <title>Evolution of genes and genomes on the Drosophila phylogeny.</title>
        <authorList>
            <consortium name="Drosophila 12 Genomes Consortium"/>
            <person name="Clark A.G."/>
            <person name="Eisen M.B."/>
            <person name="Smith D.R."/>
            <person name="Bergman C.M."/>
            <person name="Oliver B."/>
            <person name="Markow T.A."/>
            <person name="Kaufman T.C."/>
            <person name="Kellis M."/>
            <person name="Gelbart W."/>
            <person name="Iyer V.N."/>
            <person name="Pollard D.A."/>
            <person name="Sackton T.B."/>
            <person name="Larracuente A.M."/>
            <person name="Singh N.D."/>
            <person name="Abad J.P."/>
            <person name="Abt D.N."/>
            <person name="Adryan B."/>
            <person name="Aguade M."/>
            <person name="Akashi H."/>
            <person name="Anderson W.W."/>
            <person name="Aquadro C.F."/>
            <person name="Ardell D.H."/>
            <person name="Arguello R."/>
            <person name="Artieri C.G."/>
            <person name="Barbash D.A."/>
            <person name="Barker D."/>
            <person name="Barsanti P."/>
            <person name="Batterham P."/>
            <person name="Batzoglou S."/>
            <person name="Begun D."/>
            <person name="Bhutkar A."/>
            <person name="Blanco E."/>
            <person name="Bosak S.A."/>
            <person name="Bradley R.K."/>
            <person name="Brand A.D."/>
            <person name="Brent M.R."/>
            <person name="Brooks A.N."/>
            <person name="Brown R.H."/>
            <person name="Butlin R.K."/>
            <person name="Caggese C."/>
            <person name="Calvi B.R."/>
            <person name="Bernardo de Carvalho A."/>
            <person name="Caspi A."/>
            <person name="Castrezana S."/>
            <person name="Celniker S.E."/>
            <person name="Chang J.L."/>
            <person name="Chapple C."/>
            <person name="Chatterji S."/>
            <person name="Chinwalla A."/>
            <person name="Civetta A."/>
            <person name="Clifton S.W."/>
            <person name="Comeron J.M."/>
            <person name="Costello J.C."/>
            <person name="Coyne J.A."/>
            <person name="Daub J."/>
            <person name="David R.G."/>
            <person name="Delcher A.L."/>
            <person name="Delehaunty K."/>
            <person name="Do C.B."/>
            <person name="Ebling H."/>
            <person name="Edwards K."/>
            <person name="Eickbush T."/>
            <person name="Evans J.D."/>
            <person name="Filipski A."/>
            <person name="Findeiss S."/>
            <person name="Freyhult E."/>
            <person name="Fulton L."/>
            <person name="Fulton R."/>
            <person name="Garcia A.C."/>
            <person name="Gardiner A."/>
            <person name="Garfield D.A."/>
            <person name="Garvin B.E."/>
            <person name="Gibson G."/>
            <person name="Gilbert D."/>
            <person name="Gnerre S."/>
            <person name="Godfrey J."/>
            <person name="Good R."/>
            <person name="Gotea V."/>
            <person name="Gravely B."/>
            <person name="Greenberg A.J."/>
            <person name="Griffiths-Jones S."/>
            <person name="Gross S."/>
            <person name="Guigo R."/>
            <person name="Gustafson E.A."/>
            <person name="Haerty W."/>
            <person name="Hahn M.W."/>
            <person name="Halligan D.L."/>
            <person name="Halpern A.L."/>
            <person name="Halter G.M."/>
            <person name="Han M.V."/>
            <person name="Heger A."/>
            <person name="Hillier L."/>
            <person name="Hinrichs A.S."/>
            <person name="Holmes I."/>
            <person name="Hoskins R.A."/>
            <person name="Hubisz M.J."/>
            <person name="Hultmark D."/>
            <person name="Huntley M.A."/>
            <person name="Jaffe D.B."/>
            <person name="Jagadeeshan S."/>
            <person name="Jeck W.R."/>
            <person name="Johnson J."/>
            <person name="Jones C.D."/>
            <person name="Jordan W.C."/>
            <person name="Karpen G.H."/>
            <person name="Kataoka E."/>
            <person name="Keightley P.D."/>
            <person name="Kheradpour P."/>
            <person name="Kirkness E.F."/>
            <person name="Koerich L.B."/>
            <person name="Kristiansen K."/>
            <person name="Kudrna D."/>
            <person name="Kulathinal R.J."/>
            <person name="Kumar S."/>
            <person name="Kwok R."/>
            <person name="Lander E."/>
            <person name="Langley C.H."/>
            <person name="Lapoint R."/>
            <person name="Lazzaro B.P."/>
            <person name="Lee S.J."/>
            <person name="Levesque L."/>
            <person name="Li R."/>
            <person name="Lin C.F."/>
            <person name="Lin M.F."/>
            <person name="Lindblad-Toh K."/>
            <person name="Llopart A."/>
            <person name="Long M."/>
            <person name="Low L."/>
            <person name="Lozovsky E."/>
            <person name="Lu J."/>
            <person name="Luo M."/>
            <person name="Machado C.A."/>
            <person name="Makalowski W."/>
            <person name="Marzo M."/>
            <person name="Matsuda M."/>
            <person name="Matzkin L."/>
            <person name="McAllister B."/>
            <person name="McBride C.S."/>
            <person name="McKernan B."/>
            <person name="McKernan K."/>
            <person name="Mendez-Lago M."/>
            <person name="Minx P."/>
            <person name="Mollenhauer M.U."/>
            <person name="Montooth K."/>
            <person name="Mount S.M."/>
            <person name="Mu X."/>
            <person name="Myers E."/>
            <person name="Negre B."/>
            <person name="Newfeld S."/>
            <person name="Nielsen R."/>
            <person name="Noor M.A."/>
            <person name="O'Grady P."/>
            <person name="Pachter L."/>
            <person name="Papaceit M."/>
            <person name="Parisi M.J."/>
            <person name="Parisi M."/>
            <person name="Parts L."/>
            <person name="Pedersen J.S."/>
            <person name="Pesole G."/>
            <person name="Phillippy A.M."/>
            <person name="Ponting C.P."/>
            <person name="Pop M."/>
            <person name="Porcelli D."/>
            <person name="Powell J.R."/>
            <person name="Prohaska S."/>
            <person name="Pruitt K."/>
            <person name="Puig M."/>
            <person name="Quesneville H."/>
            <person name="Ram K.R."/>
            <person name="Rand D."/>
            <person name="Rasmussen M.D."/>
            <person name="Reed L.K."/>
            <person name="Reenan R."/>
            <person name="Reily A."/>
            <person name="Remington K.A."/>
            <person name="Rieger T.T."/>
            <person name="Ritchie M.G."/>
            <person name="Robin C."/>
            <person name="Rogers Y.H."/>
            <person name="Rohde C."/>
            <person name="Rozas J."/>
            <person name="Rubenfield M.J."/>
            <person name="Ruiz A."/>
            <person name="Russo S."/>
            <person name="Salzberg S.L."/>
            <person name="Sanchez-Gracia A."/>
            <person name="Saranga D.J."/>
            <person name="Sato H."/>
            <person name="Schaeffer S.W."/>
            <person name="Schatz M.C."/>
            <person name="Schlenke T."/>
            <person name="Schwartz R."/>
            <person name="Segarra C."/>
            <person name="Singh R.S."/>
            <person name="Sirot L."/>
            <person name="Sirota M."/>
            <person name="Sisneros N.B."/>
            <person name="Smith C.D."/>
            <person name="Smith T.F."/>
            <person name="Spieth J."/>
            <person name="Stage D.E."/>
            <person name="Stark A."/>
            <person name="Stephan W."/>
            <person name="Strausberg R.L."/>
            <person name="Strempel S."/>
            <person name="Sturgill D."/>
            <person name="Sutton G."/>
            <person name="Sutton G.G."/>
            <person name="Tao W."/>
            <person name="Teichmann S."/>
            <person name="Tobari Y.N."/>
            <person name="Tomimura Y."/>
            <person name="Tsolas J.M."/>
            <person name="Valente V.L."/>
            <person name="Venter E."/>
            <person name="Venter J.C."/>
            <person name="Vicario S."/>
            <person name="Vieira F.G."/>
            <person name="Vilella A.J."/>
            <person name="Villasante A."/>
            <person name="Walenz B."/>
            <person name="Wang J."/>
            <person name="Wasserman M."/>
            <person name="Watts T."/>
            <person name="Wilson D."/>
            <person name="Wilson R.K."/>
            <person name="Wing R.A."/>
            <person name="Wolfner M.F."/>
            <person name="Wong A."/>
            <person name="Wong G.K."/>
            <person name="Wu C.I."/>
            <person name="Wu G."/>
            <person name="Yamamoto D."/>
            <person name="Yang H.P."/>
            <person name="Yang S.P."/>
            <person name="Yorke J.A."/>
            <person name="Yoshida K."/>
            <person name="Zdobnov E."/>
            <person name="Zhang P."/>
            <person name="Zhang Y."/>
            <person name="Zimin A.V."/>
            <person name="Baldwin J."/>
            <person name="Abdouelleil A."/>
            <person name="Abdulkadir J."/>
            <person name="Abebe A."/>
            <person name="Abera B."/>
            <person name="Abreu J."/>
            <person name="Acer S.C."/>
            <person name="Aftuck L."/>
            <person name="Alexander A."/>
            <person name="An P."/>
            <person name="Anderson E."/>
            <person name="Anderson S."/>
            <person name="Arachi H."/>
            <person name="Azer M."/>
            <person name="Bachantsang P."/>
            <person name="Barry A."/>
            <person name="Bayul T."/>
            <person name="Berlin A."/>
            <person name="Bessette D."/>
            <person name="Bloom T."/>
            <person name="Blye J."/>
            <person name="Boguslavskiy L."/>
            <person name="Bonnet C."/>
            <person name="Boukhgalter B."/>
            <person name="Bourzgui I."/>
            <person name="Brown A."/>
            <person name="Cahill P."/>
            <person name="Channer S."/>
            <person name="Cheshatsang Y."/>
            <person name="Chuda L."/>
            <person name="Citroen M."/>
            <person name="Collymore A."/>
            <person name="Cooke P."/>
            <person name="Costello M."/>
            <person name="D'Aco K."/>
            <person name="Daza R."/>
            <person name="De Haan G."/>
            <person name="DeGray S."/>
            <person name="DeMaso C."/>
            <person name="Dhargay N."/>
            <person name="Dooley K."/>
            <person name="Dooley E."/>
            <person name="Doricent M."/>
            <person name="Dorje P."/>
            <person name="Dorjee K."/>
            <person name="Dupes A."/>
            <person name="Elong R."/>
            <person name="Falk J."/>
            <person name="Farina A."/>
            <person name="Faro S."/>
            <person name="Ferguson D."/>
            <person name="Fisher S."/>
            <person name="Foley C.D."/>
            <person name="Franke A."/>
            <person name="Friedrich D."/>
            <person name="Gadbois L."/>
            <person name="Gearin G."/>
            <person name="Gearin C.R."/>
            <person name="Giannoukos G."/>
            <person name="Goode T."/>
            <person name="Graham J."/>
            <person name="Grandbois E."/>
            <person name="Grewal S."/>
            <person name="Gyaltsen K."/>
            <person name="Hafez N."/>
            <person name="Hagos B."/>
            <person name="Hall J."/>
            <person name="Henson C."/>
            <person name="Hollinger A."/>
            <person name="Honan T."/>
            <person name="Huard M.D."/>
            <person name="Hughes L."/>
            <person name="Hurhula B."/>
            <person name="Husby M.E."/>
            <person name="Kamat A."/>
            <person name="Kanga B."/>
            <person name="Kashin S."/>
            <person name="Khazanovich D."/>
            <person name="Kisner P."/>
            <person name="Lance K."/>
            <person name="Lara M."/>
            <person name="Lee W."/>
            <person name="Lennon N."/>
            <person name="Letendre F."/>
            <person name="LeVine R."/>
            <person name="Lipovsky A."/>
            <person name="Liu X."/>
            <person name="Liu J."/>
            <person name="Liu S."/>
            <person name="Lokyitsang T."/>
            <person name="Lokyitsang Y."/>
            <person name="Lubonja R."/>
            <person name="Lui A."/>
            <person name="MacDonald P."/>
            <person name="Magnisalis V."/>
            <person name="Maru K."/>
            <person name="Matthews C."/>
            <person name="McCusker W."/>
            <person name="McDonough S."/>
            <person name="Mehta T."/>
            <person name="Meldrim J."/>
            <person name="Meneus L."/>
            <person name="Mihai O."/>
            <person name="Mihalev A."/>
            <person name="Mihova T."/>
            <person name="Mittelman R."/>
            <person name="Mlenga V."/>
            <person name="Montmayeur A."/>
            <person name="Mulrain L."/>
            <person name="Navidi A."/>
            <person name="Naylor J."/>
            <person name="Negash T."/>
            <person name="Nguyen T."/>
            <person name="Nguyen N."/>
            <person name="Nicol R."/>
            <person name="Norbu C."/>
            <person name="Norbu N."/>
            <person name="Novod N."/>
            <person name="O'Neill B."/>
            <person name="Osman S."/>
            <person name="Markiewicz E."/>
            <person name="Oyono O.L."/>
            <person name="Patti C."/>
            <person name="Phunkhang P."/>
            <person name="Pierre F."/>
            <person name="Priest M."/>
            <person name="Raghuraman S."/>
            <person name="Rege F."/>
            <person name="Reyes R."/>
            <person name="Rise C."/>
            <person name="Rogov P."/>
            <person name="Ross K."/>
            <person name="Ryan E."/>
            <person name="Settipalli S."/>
            <person name="Shea T."/>
            <person name="Sherpa N."/>
            <person name="Shi L."/>
            <person name="Shih D."/>
            <person name="Sparrow T."/>
            <person name="Spaulding J."/>
            <person name="Stalker J."/>
            <person name="Stange-Thomann N."/>
            <person name="Stavropoulos S."/>
            <person name="Stone C."/>
            <person name="Strader C."/>
            <person name="Tesfaye S."/>
            <person name="Thomson T."/>
            <person name="Thoulutsang Y."/>
            <person name="Thoulutsang D."/>
            <person name="Topham K."/>
            <person name="Topping I."/>
            <person name="Tsamla T."/>
            <person name="Vassiliev H."/>
            <person name="Vo A."/>
            <person name="Wangchuk T."/>
            <person name="Wangdi T."/>
            <person name="Weiand M."/>
            <person name="Wilkinson J."/>
            <person name="Wilson A."/>
            <person name="Yadav S."/>
            <person name="Young G."/>
            <person name="Yu Q."/>
            <person name="Zembek L."/>
            <person name="Zhong D."/>
            <person name="Zimmer A."/>
            <person name="Zwirko Z."/>
            <person name="Jaffe D.B."/>
            <person name="Alvarez P."/>
            <person name="Brockman W."/>
            <person name="Butler J."/>
            <person name="Chin C."/>
            <person name="Gnerre S."/>
            <person name="Grabherr M."/>
            <person name="Kleber M."/>
            <person name="Mauceli E."/>
            <person name="MacCallum I."/>
        </authorList>
    </citation>
    <scope>NUCLEOTIDE SEQUENCE [LARGE SCALE GENOMIC DNA]</scope>
    <source>
        <strain evidence="1">TSC#15010-1051.87</strain>
        <strain evidence="5">Tucson 15010-1051.87</strain>
    </source>
</reference>
<dbReference type="Proteomes" id="UP000008792">
    <property type="component" value="Unassembled WGS sequence"/>
</dbReference>
<evidence type="ECO:0000313" key="4">
    <source>
        <dbReference type="EMBL" id="KRF81235.1"/>
    </source>
</evidence>
<evidence type="ECO:0000313" key="1">
    <source>
        <dbReference type="EMBL" id="EDW63671.2"/>
    </source>
</evidence>
<proteinExistence type="predicted"/>
<dbReference type="SUPFAM" id="SSF47095">
    <property type="entry name" value="HMG-box"/>
    <property type="match status" value="1"/>
</dbReference>
<dbReference type="InParanoid" id="B4LRZ5"/>
<reference evidence="1" key="3">
    <citation type="submission" date="2008-06" db="EMBL/GenBank/DDBJ databases">
        <authorList>
            <consortium name="FlyBase"/>
        </authorList>
    </citation>
    <scope>NUCLEOTIDE SEQUENCE</scope>
    <source>
        <strain evidence="1">TSC#15010-1051.87</strain>
    </source>
</reference>
<gene>
    <name evidence="1" type="primary">Dvir\GJ16060</name>
    <name evidence="1" type="ORF">Dvir_GJ16060</name>
</gene>
<dbReference type="InterPro" id="IPR036910">
    <property type="entry name" value="HMG_box_dom_sf"/>
</dbReference>
<protein>
    <submittedName>
        <fullName evidence="1">Uncharacterized protein, isoform A</fullName>
    </submittedName>
    <submittedName>
        <fullName evidence="2">Uncharacterized protein, isoform B</fullName>
    </submittedName>
    <submittedName>
        <fullName evidence="3">Uncharacterized protein, isoform C</fullName>
    </submittedName>
    <submittedName>
        <fullName evidence="4">Uncharacterized protein, isoform D</fullName>
    </submittedName>
</protein>
<evidence type="ECO:0000313" key="2">
    <source>
        <dbReference type="EMBL" id="KRF81233.1"/>
    </source>
</evidence>
<sequence length="206" mass="23850">MEAKSASASGNYLNNAVTNKAFVNFMRSYSQQNYGLDVVAISVQGSKAWNKLTYKQKDKYRTLDAARNAMSEMHTDACCPKRCKRKPCCPKRSKRKPCCPPPKPRCPVRRRRPCCRPKCSKPKPRCPKRAKPCAKRSNPCAKRKCQKPIVAPLTNSGYLNFMNLFRRKYDHLEPNDLVVRGARAWCRMPEYKKDRFRRQRRLASTS</sequence>
<dbReference type="Pfam" id="PF06382">
    <property type="entry name" value="Protamine_like"/>
    <property type="match status" value="2"/>
</dbReference>
<dbReference type="EMBL" id="CH940649">
    <property type="protein sequence ID" value="EDW63671.2"/>
    <property type="molecule type" value="Genomic_DNA"/>
</dbReference>
<dbReference type="GO" id="GO:0035092">
    <property type="term" value="P:sperm DNA condensation"/>
    <property type="evidence" value="ECO:0007669"/>
    <property type="project" value="InterPro"/>
</dbReference>
<dbReference type="FunCoup" id="B4LRZ5">
    <property type="interactions" value="4"/>
</dbReference>
<dbReference type="STRING" id="7244.B4LRZ5"/>
<keyword evidence="5" id="KW-1185">Reference proteome</keyword>
<organism evidence="1 5">
    <name type="scientific">Drosophila virilis</name>
    <name type="common">Fruit fly</name>
    <dbReference type="NCBI Taxonomy" id="7244"/>
    <lineage>
        <taxon>Eukaryota</taxon>
        <taxon>Metazoa</taxon>
        <taxon>Ecdysozoa</taxon>
        <taxon>Arthropoda</taxon>
        <taxon>Hexapoda</taxon>
        <taxon>Insecta</taxon>
        <taxon>Pterygota</taxon>
        <taxon>Neoptera</taxon>
        <taxon>Endopterygota</taxon>
        <taxon>Diptera</taxon>
        <taxon>Brachycera</taxon>
        <taxon>Muscomorpha</taxon>
        <taxon>Ephydroidea</taxon>
        <taxon>Drosophilidae</taxon>
        <taxon>Drosophila</taxon>
    </lineage>
</organism>
<dbReference type="OrthoDB" id="7675944at2759"/>
<dbReference type="EMBL" id="CH940649">
    <property type="protein sequence ID" value="KRF81235.1"/>
    <property type="molecule type" value="Genomic_DNA"/>
</dbReference>
<evidence type="ECO:0000313" key="5">
    <source>
        <dbReference type="Proteomes" id="UP000008792"/>
    </source>
</evidence>
<dbReference type="AlphaFoldDB" id="B4LRZ5"/>
<dbReference type="HOGENOM" id="CLU_107752_0_0_1"/>
<accession>B4LRZ5</accession>
<dbReference type="EMBL" id="CH940649">
    <property type="protein sequence ID" value="KRF81234.1"/>
    <property type="molecule type" value="Genomic_DNA"/>
</dbReference>